<reference evidence="3" key="1">
    <citation type="submission" date="2024-05" db="EMBL/GenBank/DDBJ databases">
        <authorList>
            <person name="Luo Y.-C."/>
            <person name="Nicholds J."/>
            <person name="Mortimer T."/>
            <person name="Maboni G."/>
        </authorList>
    </citation>
    <scope>NUCLEOTIDE SEQUENCE</scope>
    <source>
        <strain evidence="3">150221</strain>
        <strain evidence="2">153271</strain>
    </source>
</reference>
<protein>
    <submittedName>
        <fullName evidence="3">Uncharacterized protein</fullName>
    </submittedName>
</protein>
<sequence length="80" mass="9100">MTQRNDGGPAFPVPGQSQLPNDQFLHPHHGMSLRDYFAAQAMPEVWRDIPEDANRLQALSYLGRRSYEMADAMLAARERT</sequence>
<evidence type="ECO:0000256" key="1">
    <source>
        <dbReference type="SAM" id="MobiDB-lite"/>
    </source>
</evidence>
<proteinExistence type="predicted"/>
<dbReference type="EMBL" id="CP158253">
    <property type="protein sequence ID" value="XDJ45079.1"/>
    <property type="molecule type" value="Genomic_DNA"/>
</dbReference>
<evidence type="ECO:0000313" key="3">
    <source>
        <dbReference type="EMBL" id="XDJ55698.1"/>
    </source>
</evidence>
<feature type="region of interest" description="Disordered" evidence="1">
    <location>
        <begin position="1"/>
        <end position="21"/>
    </location>
</feature>
<organism evidence="3">
    <name type="scientific">Castellaniella ginsengisoli</name>
    <dbReference type="NCBI Taxonomy" id="546114"/>
    <lineage>
        <taxon>Bacteria</taxon>
        <taxon>Pseudomonadati</taxon>
        <taxon>Pseudomonadota</taxon>
        <taxon>Betaproteobacteria</taxon>
        <taxon>Burkholderiales</taxon>
        <taxon>Alcaligenaceae</taxon>
        <taxon>Castellaniella</taxon>
    </lineage>
</organism>
<gene>
    <name evidence="3" type="ORF">ABRZ00_00470</name>
    <name evidence="2" type="ORF">ABRZ02_01920</name>
</gene>
<accession>A0AB39DP78</accession>
<dbReference type="RefSeq" id="WP_368647778.1">
    <property type="nucleotide sequence ID" value="NZ_CP158253.1"/>
</dbReference>
<dbReference type="EMBL" id="CP158257">
    <property type="protein sequence ID" value="XDJ55698.1"/>
    <property type="molecule type" value="Genomic_DNA"/>
</dbReference>
<dbReference type="AlphaFoldDB" id="A0AB39DP78"/>
<dbReference type="KEGG" id="cgin:ABRZ00_00470"/>
<evidence type="ECO:0000313" key="2">
    <source>
        <dbReference type="EMBL" id="XDJ45079.1"/>
    </source>
</evidence>
<name>A0AB39DP78_9BURK</name>
<dbReference type="GeneID" id="93065962"/>